<keyword evidence="3" id="KW-1185">Reference proteome</keyword>
<dbReference type="STRING" id="1664694.A0A0N0NM92"/>
<dbReference type="PANTHER" id="PTHR43591:SF31">
    <property type="entry name" value="LAEA-LIKE, PUTATIVE (AFU_ORTHOLOGUE AFUA_8G01930)-RELATED"/>
    <property type="match status" value="1"/>
</dbReference>
<dbReference type="RefSeq" id="XP_017999902.1">
    <property type="nucleotide sequence ID" value="XM_018140167.1"/>
</dbReference>
<gene>
    <name evidence="2" type="ORF">AB675_11331</name>
</gene>
<feature type="region of interest" description="Disordered" evidence="1">
    <location>
        <begin position="1"/>
        <end position="49"/>
    </location>
</feature>
<evidence type="ECO:0008006" key="4">
    <source>
        <dbReference type="Google" id="ProtNLM"/>
    </source>
</evidence>
<dbReference type="CDD" id="cd02440">
    <property type="entry name" value="AdoMet_MTases"/>
    <property type="match status" value="1"/>
</dbReference>
<evidence type="ECO:0000313" key="3">
    <source>
        <dbReference type="Proteomes" id="UP000038010"/>
    </source>
</evidence>
<dbReference type="EMBL" id="LFJN01000013">
    <property type="protein sequence ID" value="KPI39939.1"/>
    <property type="molecule type" value="Genomic_DNA"/>
</dbReference>
<dbReference type="OrthoDB" id="2013972at2759"/>
<accession>A0A0N0NM92</accession>
<organism evidence="2 3">
    <name type="scientific">Cyphellophora attinorum</name>
    <dbReference type="NCBI Taxonomy" id="1664694"/>
    <lineage>
        <taxon>Eukaryota</taxon>
        <taxon>Fungi</taxon>
        <taxon>Dikarya</taxon>
        <taxon>Ascomycota</taxon>
        <taxon>Pezizomycotina</taxon>
        <taxon>Eurotiomycetes</taxon>
        <taxon>Chaetothyriomycetidae</taxon>
        <taxon>Chaetothyriales</taxon>
        <taxon>Cyphellophoraceae</taxon>
        <taxon>Cyphellophora</taxon>
    </lineage>
</organism>
<dbReference type="SUPFAM" id="SSF53335">
    <property type="entry name" value="S-adenosyl-L-methionine-dependent methyltransferases"/>
    <property type="match status" value="1"/>
</dbReference>
<dbReference type="AlphaFoldDB" id="A0A0N0NM92"/>
<comment type="caution">
    <text evidence="2">The sequence shown here is derived from an EMBL/GenBank/DDBJ whole genome shotgun (WGS) entry which is preliminary data.</text>
</comment>
<dbReference type="PANTHER" id="PTHR43591">
    <property type="entry name" value="METHYLTRANSFERASE"/>
    <property type="match status" value="1"/>
</dbReference>
<dbReference type="VEuPathDB" id="FungiDB:AB675_11331"/>
<proteinExistence type="predicted"/>
<dbReference type="GO" id="GO:0008168">
    <property type="term" value="F:methyltransferase activity"/>
    <property type="evidence" value="ECO:0007669"/>
    <property type="project" value="TreeGrafter"/>
</dbReference>
<evidence type="ECO:0000313" key="2">
    <source>
        <dbReference type="EMBL" id="KPI39939.1"/>
    </source>
</evidence>
<reference evidence="2 3" key="1">
    <citation type="submission" date="2015-06" db="EMBL/GenBank/DDBJ databases">
        <title>Draft genome of the ant-associated black yeast Phialophora attae CBS 131958.</title>
        <authorList>
            <person name="Moreno L.F."/>
            <person name="Stielow B.J."/>
            <person name="de Hoog S."/>
            <person name="Vicente V.A."/>
            <person name="Weiss V.A."/>
            <person name="de Vries M."/>
            <person name="Cruz L.M."/>
            <person name="Souza E.M."/>
        </authorList>
    </citation>
    <scope>NUCLEOTIDE SEQUENCE [LARGE SCALE GENOMIC DNA]</scope>
    <source>
        <strain evidence="2 3">CBS 131958</strain>
    </source>
</reference>
<protein>
    <recommendedName>
        <fullName evidence="4">Methyltransferase</fullName>
    </recommendedName>
</protein>
<dbReference type="Proteomes" id="UP000038010">
    <property type="component" value="Unassembled WGS sequence"/>
</dbReference>
<dbReference type="Gene3D" id="3.40.50.150">
    <property type="entry name" value="Vaccinia Virus protein VP39"/>
    <property type="match status" value="1"/>
</dbReference>
<sequence length="346" mass="38771">MSAEVAGTASAPHDPAQSEVAVQGSVEPDTNPDDDFDDGYGGSDTASSTASLRSSIMKYQYENGRRYHSYQEGQYVIPNDEREQDRMDVGYHIFKMMLGGDLHEAPIPETTSRILDLGTGTGAWAIEMADRMPQTTVIGVDLSPIQPTLVPPNCHFEIFDFETEWNFSQPFDFIHARNTEGSTRDHRRLFAQSLAHLKPGGYIEAAEATVGVWCDDDTVTLAPNLIEWQNHLLEASGKFGKPMGVAGNYKTWLEEAGFVDVKENVYKLPFSPWPKSVPLKQLGRYQQHLMLEALDAYSLALFTRVLGWEPERVHVLLAGVRKELENKDRAIHCYGRVYFVNGRKPS</sequence>
<dbReference type="Pfam" id="PF13489">
    <property type="entry name" value="Methyltransf_23"/>
    <property type="match status" value="1"/>
</dbReference>
<evidence type="ECO:0000256" key="1">
    <source>
        <dbReference type="SAM" id="MobiDB-lite"/>
    </source>
</evidence>
<dbReference type="InterPro" id="IPR029063">
    <property type="entry name" value="SAM-dependent_MTases_sf"/>
</dbReference>
<dbReference type="GeneID" id="28732047"/>
<name>A0A0N0NM92_9EURO</name>